<feature type="region of interest" description="Disordered" evidence="1">
    <location>
        <begin position="92"/>
        <end position="119"/>
    </location>
</feature>
<accession>A0A7D9LHS9</accession>
<dbReference type="AlphaFoldDB" id="A0A7D9LHS9"/>
<evidence type="ECO:0000313" key="3">
    <source>
        <dbReference type="EMBL" id="CAB4030718.1"/>
    </source>
</evidence>
<sequence length="119" mass="13576">CPSAASRKLNSESSGTVVVWHIVIALVSGIIIGILVSYIVWCSCRRWLKNRRPQSNPETQKTEVNTIYQELDLSKMNKEENYQSLRVNAASYDVPTDDDSTYTELSKTRDEENKYQSLT</sequence>
<keyword evidence="2" id="KW-0812">Transmembrane</keyword>
<keyword evidence="2" id="KW-0472">Membrane</keyword>
<gene>
    <name evidence="3" type="ORF">PACLA_8A016137</name>
</gene>
<feature type="compositionally biased region" description="Basic and acidic residues" evidence="1">
    <location>
        <begin position="106"/>
        <end position="119"/>
    </location>
</feature>
<feature type="transmembrane region" description="Helical" evidence="2">
    <location>
        <begin position="18"/>
        <end position="41"/>
    </location>
</feature>
<dbReference type="EMBL" id="CACRXK020017087">
    <property type="protein sequence ID" value="CAB4030718.1"/>
    <property type="molecule type" value="Genomic_DNA"/>
</dbReference>
<keyword evidence="2" id="KW-1133">Transmembrane helix</keyword>
<comment type="caution">
    <text evidence="3">The sequence shown here is derived from an EMBL/GenBank/DDBJ whole genome shotgun (WGS) entry which is preliminary data.</text>
</comment>
<protein>
    <submittedName>
        <fullName evidence="3">Uncharacterized protein</fullName>
    </submittedName>
</protein>
<evidence type="ECO:0000256" key="1">
    <source>
        <dbReference type="SAM" id="MobiDB-lite"/>
    </source>
</evidence>
<dbReference type="Proteomes" id="UP001152795">
    <property type="component" value="Unassembled WGS sequence"/>
</dbReference>
<reference evidence="3" key="1">
    <citation type="submission" date="2020-04" db="EMBL/GenBank/DDBJ databases">
        <authorList>
            <person name="Alioto T."/>
            <person name="Alioto T."/>
            <person name="Gomez Garrido J."/>
        </authorList>
    </citation>
    <scope>NUCLEOTIDE SEQUENCE</scope>
    <source>
        <strain evidence="3">A484AB</strain>
    </source>
</reference>
<proteinExistence type="predicted"/>
<feature type="non-terminal residue" evidence="3">
    <location>
        <position position="1"/>
    </location>
</feature>
<dbReference type="OrthoDB" id="10488567at2759"/>
<organism evidence="3 4">
    <name type="scientific">Paramuricea clavata</name>
    <name type="common">Red gorgonian</name>
    <name type="synonym">Violescent sea-whip</name>
    <dbReference type="NCBI Taxonomy" id="317549"/>
    <lineage>
        <taxon>Eukaryota</taxon>
        <taxon>Metazoa</taxon>
        <taxon>Cnidaria</taxon>
        <taxon>Anthozoa</taxon>
        <taxon>Octocorallia</taxon>
        <taxon>Malacalcyonacea</taxon>
        <taxon>Plexauridae</taxon>
        <taxon>Paramuricea</taxon>
    </lineage>
</organism>
<evidence type="ECO:0000313" key="4">
    <source>
        <dbReference type="Proteomes" id="UP001152795"/>
    </source>
</evidence>
<evidence type="ECO:0000256" key="2">
    <source>
        <dbReference type="SAM" id="Phobius"/>
    </source>
</evidence>
<name>A0A7D9LHS9_PARCT</name>
<keyword evidence="4" id="KW-1185">Reference proteome</keyword>